<dbReference type="PANTHER" id="PTHR36898:SF1">
    <property type="entry name" value="OS04G0250700 PROTEIN"/>
    <property type="match status" value="1"/>
</dbReference>
<accession>A0AAD4S4C8</accession>
<dbReference type="InterPro" id="IPR023153">
    <property type="entry name" value="DarP_sf"/>
</dbReference>
<name>A0AAD4S4C8_9MAGN</name>
<dbReference type="InterPro" id="IPR006839">
    <property type="entry name" value="DarP"/>
</dbReference>
<protein>
    <submittedName>
        <fullName evidence="2">Uncharacterized protein</fullName>
    </submittedName>
</protein>
<dbReference type="Proteomes" id="UP001202328">
    <property type="component" value="Unassembled WGS sequence"/>
</dbReference>
<dbReference type="EMBL" id="JAJJMB010014260">
    <property type="protein sequence ID" value="KAI3861378.1"/>
    <property type="molecule type" value="Genomic_DNA"/>
</dbReference>
<dbReference type="SUPFAM" id="SSF158710">
    <property type="entry name" value="PSPTO4464-like"/>
    <property type="match status" value="1"/>
</dbReference>
<sequence>MAQLVKPLIRTQNPLISSSCSSSILRFLTTLFPHKSTYSSSIHNNHHQQRRRQLTSFITLPLCNRKSDFKSHALKLPDSTLLEGDESDSASDYNKSRNEKKREARKAVKWGMELATFSEAQIKRIVRIASLEVEVYEAIMLVKRLGADVREGKRRQHNYIGRILRNVDAELMNALILATKDGDMDTLEALSGLATKTVTEDEPTLEDSESEEEEEESDPYSDLATRWCEGLMSKDSDITNEVYSIHSVEFDRQELRKLVRKVHSIEERQLNSENEGISDKTLIGARKSLFDFLHSLAKQMPSDLSY</sequence>
<dbReference type="AlphaFoldDB" id="A0AAD4S4C8"/>
<comment type="caution">
    <text evidence="2">The sequence shown here is derived from an EMBL/GenBank/DDBJ whole genome shotgun (WGS) entry which is preliminary data.</text>
</comment>
<reference evidence="2" key="1">
    <citation type="submission" date="2022-04" db="EMBL/GenBank/DDBJ databases">
        <title>A functionally conserved STORR gene fusion in Papaver species that diverged 16.8 million years ago.</title>
        <authorList>
            <person name="Catania T."/>
        </authorList>
    </citation>
    <scope>NUCLEOTIDE SEQUENCE</scope>
    <source>
        <strain evidence="2">S-188037</strain>
    </source>
</reference>
<dbReference type="CDD" id="cd16331">
    <property type="entry name" value="YjgA-like"/>
    <property type="match status" value="1"/>
</dbReference>
<dbReference type="PANTHER" id="PTHR36898">
    <property type="entry name" value="OSJNBB0026I12.6 PROTEIN"/>
    <property type="match status" value="1"/>
</dbReference>
<evidence type="ECO:0000313" key="2">
    <source>
        <dbReference type="EMBL" id="KAI3861378.1"/>
    </source>
</evidence>
<proteinExistence type="predicted"/>
<evidence type="ECO:0000256" key="1">
    <source>
        <dbReference type="SAM" id="MobiDB-lite"/>
    </source>
</evidence>
<dbReference type="Pfam" id="PF04751">
    <property type="entry name" value="DarP"/>
    <property type="match status" value="1"/>
</dbReference>
<organism evidence="2 3">
    <name type="scientific">Papaver atlanticum</name>
    <dbReference type="NCBI Taxonomy" id="357466"/>
    <lineage>
        <taxon>Eukaryota</taxon>
        <taxon>Viridiplantae</taxon>
        <taxon>Streptophyta</taxon>
        <taxon>Embryophyta</taxon>
        <taxon>Tracheophyta</taxon>
        <taxon>Spermatophyta</taxon>
        <taxon>Magnoliopsida</taxon>
        <taxon>Ranunculales</taxon>
        <taxon>Papaveraceae</taxon>
        <taxon>Papaveroideae</taxon>
        <taxon>Papaver</taxon>
    </lineage>
</organism>
<gene>
    <name evidence="2" type="ORF">MKW98_000330</name>
</gene>
<keyword evidence="3" id="KW-1185">Reference proteome</keyword>
<feature type="compositionally biased region" description="Acidic residues" evidence="1">
    <location>
        <begin position="200"/>
        <end position="219"/>
    </location>
</feature>
<evidence type="ECO:0000313" key="3">
    <source>
        <dbReference type="Proteomes" id="UP001202328"/>
    </source>
</evidence>
<dbReference type="Gene3D" id="1.10.60.30">
    <property type="entry name" value="PSPTO4464-like domains"/>
    <property type="match status" value="2"/>
</dbReference>
<feature type="region of interest" description="Disordered" evidence="1">
    <location>
        <begin position="193"/>
        <end position="222"/>
    </location>
</feature>